<proteinExistence type="predicted"/>
<gene>
    <name evidence="2" type="ORF">GCM10023235_36370</name>
</gene>
<evidence type="ECO:0000313" key="3">
    <source>
        <dbReference type="Proteomes" id="UP001501752"/>
    </source>
</evidence>
<feature type="compositionally biased region" description="Low complexity" evidence="1">
    <location>
        <begin position="18"/>
        <end position="28"/>
    </location>
</feature>
<dbReference type="Proteomes" id="UP001501752">
    <property type="component" value="Unassembled WGS sequence"/>
</dbReference>
<evidence type="ECO:0000256" key="1">
    <source>
        <dbReference type="SAM" id="MobiDB-lite"/>
    </source>
</evidence>
<comment type="caution">
    <text evidence="2">The sequence shown here is derived from an EMBL/GenBank/DDBJ whole genome shotgun (WGS) entry which is preliminary data.</text>
</comment>
<accession>A0ABP9DTW0</accession>
<feature type="compositionally biased region" description="Basic and acidic residues" evidence="1">
    <location>
        <begin position="1"/>
        <end position="11"/>
    </location>
</feature>
<evidence type="ECO:0000313" key="2">
    <source>
        <dbReference type="EMBL" id="GAA4855570.1"/>
    </source>
</evidence>
<name>A0ABP9DTW0_9ACTN</name>
<dbReference type="EMBL" id="BAABIS010000001">
    <property type="protein sequence ID" value="GAA4855570.1"/>
    <property type="molecule type" value="Genomic_DNA"/>
</dbReference>
<sequence length="70" mass="8281">MTWMPDREEAPRRRRRSAGSQQHSSHQPEWPYEPYQATGRPQRGGGYRLGIPRIIGRRARWVGARLRREA</sequence>
<keyword evidence="3" id="KW-1185">Reference proteome</keyword>
<organism evidence="2 3">
    <name type="scientific">Kitasatospora terrestris</name>
    <dbReference type="NCBI Taxonomy" id="258051"/>
    <lineage>
        <taxon>Bacteria</taxon>
        <taxon>Bacillati</taxon>
        <taxon>Actinomycetota</taxon>
        <taxon>Actinomycetes</taxon>
        <taxon>Kitasatosporales</taxon>
        <taxon>Streptomycetaceae</taxon>
        <taxon>Kitasatospora</taxon>
    </lineage>
</organism>
<feature type="region of interest" description="Disordered" evidence="1">
    <location>
        <begin position="1"/>
        <end position="49"/>
    </location>
</feature>
<reference evidence="3" key="1">
    <citation type="journal article" date="2019" name="Int. J. Syst. Evol. Microbiol.">
        <title>The Global Catalogue of Microorganisms (GCM) 10K type strain sequencing project: providing services to taxonomists for standard genome sequencing and annotation.</title>
        <authorList>
            <consortium name="The Broad Institute Genomics Platform"/>
            <consortium name="The Broad Institute Genome Sequencing Center for Infectious Disease"/>
            <person name="Wu L."/>
            <person name="Ma J."/>
        </authorList>
    </citation>
    <scope>NUCLEOTIDE SEQUENCE [LARGE SCALE GENOMIC DNA]</scope>
    <source>
        <strain evidence="3">JCM 13006</strain>
    </source>
</reference>
<protein>
    <submittedName>
        <fullName evidence="2">Uncharacterized protein</fullName>
    </submittedName>
</protein>